<dbReference type="InterPro" id="IPR016024">
    <property type="entry name" value="ARM-type_fold"/>
</dbReference>
<dbReference type="Proteomes" id="UP000559987">
    <property type="component" value="Unassembled WGS sequence"/>
</dbReference>
<accession>A0A839UP42</accession>
<sequence length="333" mass="36735">MFSHIFNGNTLKFTALAGLIGLSQACTIAPFQTEIDSPEPSKAAFVSEDTDTATALGYSHQLPEQKVHAKGAILNYIYQQNKQPIDTPEFFKAALSNELTARALPVELADQGAGQLALLQYDTIVHRNNGFSPLVMIALAKLDLTANDKRYRIGAMIKRAKVPIWTLTEEPLVEATINQPQELLVKEVAAKINLALFNNKLPDAQVAALVQSIKTNLNTDEDSAYQDVYELGYSNNPAALPALREFSQHSAEYIRLAAISGMGMIGKNAVLEELKSLYASGRQWQDRAVALKAIGDIQSEESTAFLMQEREKWKGQHSLEASWNKQILAIYLD</sequence>
<name>A0A839UP42_9GAMM</name>
<organism evidence="1 2">
    <name type="scientific">Simiduia aestuariiviva</name>
    <dbReference type="NCBI Taxonomy" id="1510459"/>
    <lineage>
        <taxon>Bacteria</taxon>
        <taxon>Pseudomonadati</taxon>
        <taxon>Pseudomonadota</taxon>
        <taxon>Gammaproteobacteria</taxon>
        <taxon>Cellvibrionales</taxon>
        <taxon>Cellvibrionaceae</taxon>
        <taxon>Simiduia</taxon>
    </lineage>
</organism>
<dbReference type="InterPro" id="IPR011989">
    <property type="entry name" value="ARM-like"/>
</dbReference>
<gene>
    <name evidence="1" type="ORF">FHS30_000331</name>
</gene>
<dbReference type="RefSeq" id="WP_183907639.1">
    <property type="nucleotide sequence ID" value="NZ_JACHXZ010000001.1"/>
</dbReference>
<evidence type="ECO:0000313" key="2">
    <source>
        <dbReference type="Proteomes" id="UP000559987"/>
    </source>
</evidence>
<proteinExistence type="predicted"/>
<evidence type="ECO:0008006" key="3">
    <source>
        <dbReference type="Google" id="ProtNLM"/>
    </source>
</evidence>
<dbReference type="SUPFAM" id="SSF48371">
    <property type="entry name" value="ARM repeat"/>
    <property type="match status" value="1"/>
</dbReference>
<dbReference type="EMBL" id="JACHXZ010000001">
    <property type="protein sequence ID" value="MBB3167155.1"/>
    <property type="molecule type" value="Genomic_DNA"/>
</dbReference>
<protein>
    <recommendedName>
        <fullName evidence="3">HEAT repeat domain-containing protein</fullName>
    </recommendedName>
</protein>
<comment type="caution">
    <text evidence="1">The sequence shown here is derived from an EMBL/GenBank/DDBJ whole genome shotgun (WGS) entry which is preliminary data.</text>
</comment>
<keyword evidence="2" id="KW-1185">Reference proteome</keyword>
<reference evidence="1 2" key="1">
    <citation type="submission" date="2020-08" db="EMBL/GenBank/DDBJ databases">
        <title>Genomic Encyclopedia of Type Strains, Phase III (KMG-III): the genomes of soil and plant-associated and newly described type strains.</title>
        <authorList>
            <person name="Whitman W."/>
        </authorList>
    </citation>
    <scope>NUCLEOTIDE SEQUENCE [LARGE SCALE GENOMIC DNA]</scope>
    <source>
        <strain evidence="1 2">CECT 8571</strain>
    </source>
</reference>
<evidence type="ECO:0000313" key="1">
    <source>
        <dbReference type="EMBL" id="MBB3167155.1"/>
    </source>
</evidence>
<dbReference type="Pfam" id="PF13646">
    <property type="entry name" value="HEAT_2"/>
    <property type="match status" value="1"/>
</dbReference>
<dbReference type="Gene3D" id="1.25.10.10">
    <property type="entry name" value="Leucine-rich Repeat Variant"/>
    <property type="match status" value="1"/>
</dbReference>
<dbReference type="AlphaFoldDB" id="A0A839UP42"/>